<dbReference type="RefSeq" id="WP_354193846.1">
    <property type="nucleotide sequence ID" value="NZ_JBEPML010000004.1"/>
</dbReference>
<dbReference type="InterPro" id="IPR029068">
    <property type="entry name" value="Glyas_Bleomycin-R_OHBP_Dase"/>
</dbReference>
<dbReference type="Gene3D" id="3.10.180.10">
    <property type="entry name" value="2,3-Dihydroxybiphenyl 1,2-Dioxygenase, domain 1"/>
    <property type="match status" value="1"/>
</dbReference>
<dbReference type="InterPro" id="IPR037523">
    <property type="entry name" value="VOC_core"/>
</dbReference>
<reference evidence="2 3" key="1">
    <citation type="submission" date="2024-06" db="EMBL/GenBank/DDBJ databases">
        <title>Genomic Encyclopedia of Type Strains, Phase IV (KMG-IV): sequencing the most valuable type-strain genomes for metagenomic binning, comparative biology and taxonomic classification.</title>
        <authorList>
            <person name="Goeker M."/>
        </authorList>
    </citation>
    <scope>NUCLEOTIDE SEQUENCE [LARGE SCALE GENOMIC DNA]</scope>
    <source>
        <strain evidence="2 3">DSM 27865</strain>
    </source>
</reference>
<accession>A0ABV2N140</accession>
<evidence type="ECO:0000259" key="1">
    <source>
        <dbReference type="PROSITE" id="PS51819"/>
    </source>
</evidence>
<dbReference type="SUPFAM" id="SSF54593">
    <property type="entry name" value="Glyoxalase/Bleomycin resistance protein/Dihydroxybiphenyl dioxygenase"/>
    <property type="match status" value="1"/>
</dbReference>
<organism evidence="2 3">
    <name type="scientific">Aquamicrobium terrae</name>
    <dbReference type="NCBI Taxonomy" id="1324945"/>
    <lineage>
        <taxon>Bacteria</taxon>
        <taxon>Pseudomonadati</taxon>
        <taxon>Pseudomonadota</taxon>
        <taxon>Alphaproteobacteria</taxon>
        <taxon>Hyphomicrobiales</taxon>
        <taxon>Phyllobacteriaceae</taxon>
        <taxon>Aquamicrobium</taxon>
    </lineage>
</organism>
<evidence type="ECO:0000313" key="3">
    <source>
        <dbReference type="Proteomes" id="UP001549076"/>
    </source>
</evidence>
<gene>
    <name evidence="2" type="ORF">ABID37_001735</name>
</gene>
<comment type="caution">
    <text evidence="2">The sequence shown here is derived from an EMBL/GenBank/DDBJ whole genome shotgun (WGS) entry which is preliminary data.</text>
</comment>
<feature type="domain" description="VOC" evidence="1">
    <location>
        <begin position="7"/>
        <end position="127"/>
    </location>
</feature>
<evidence type="ECO:0000313" key="2">
    <source>
        <dbReference type="EMBL" id="MET3791527.1"/>
    </source>
</evidence>
<sequence length="127" mass="13906">MSGIQEKASSAIVAVGDIERARRFYSDMLGLELVQDGMEDVLVYKTGATHLVVYPSEFAGTNKANAVVWDCGADLDAIAADLRAKGVQFERYEMEGVTYKDGVHDADGFKMVWFKDPDGNILHLNSA</sequence>
<keyword evidence="3" id="KW-1185">Reference proteome</keyword>
<protein>
    <submittedName>
        <fullName evidence="2">Catechol 2,3-dioxygenase-like lactoylglutathione lyase family enzyme</fullName>
    </submittedName>
</protein>
<proteinExistence type="predicted"/>
<name>A0ABV2N140_9HYPH</name>
<dbReference type="InterPro" id="IPR004360">
    <property type="entry name" value="Glyas_Fos-R_dOase_dom"/>
</dbReference>
<dbReference type="EMBL" id="JBEPML010000004">
    <property type="protein sequence ID" value="MET3791527.1"/>
    <property type="molecule type" value="Genomic_DNA"/>
</dbReference>
<dbReference type="Proteomes" id="UP001549076">
    <property type="component" value="Unassembled WGS sequence"/>
</dbReference>
<dbReference type="Pfam" id="PF00903">
    <property type="entry name" value="Glyoxalase"/>
    <property type="match status" value="1"/>
</dbReference>
<dbReference type="PROSITE" id="PS51819">
    <property type="entry name" value="VOC"/>
    <property type="match status" value="1"/>
</dbReference>